<dbReference type="SUPFAM" id="SSF56672">
    <property type="entry name" value="DNA/RNA polymerases"/>
    <property type="match status" value="1"/>
</dbReference>
<dbReference type="AlphaFoldDB" id="A0A3B3HVS8"/>
<feature type="domain" description="Reverse transcriptase" evidence="1">
    <location>
        <begin position="494"/>
        <end position="760"/>
    </location>
</feature>
<dbReference type="InterPro" id="IPR005135">
    <property type="entry name" value="Endo/exonuclease/phosphatase"/>
</dbReference>
<dbReference type="Gene3D" id="3.60.10.10">
    <property type="entry name" value="Endonuclease/exonuclease/phosphatase"/>
    <property type="match status" value="1"/>
</dbReference>
<dbReference type="CDD" id="cd01650">
    <property type="entry name" value="RT_nLTR_like"/>
    <property type="match status" value="1"/>
</dbReference>
<protein>
    <recommendedName>
        <fullName evidence="1">Reverse transcriptase domain-containing protein</fullName>
    </recommendedName>
</protein>
<dbReference type="InterPro" id="IPR043502">
    <property type="entry name" value="DNA/RNA_pol_sf"/>
</dbReference>
<dbReference type="PROSITE" id="PS50878">
    <property type="entry name" value="RT_POL"/>
    <property type="match status" value="1"/>
</dbReference>
<dbReference type="Ensembl" id="ENSORLT00000043450.1">
    <property type="protein sequence ID" value="ENSORLP00000035835.1"/>
    <property type="gene ID" value="ENSORLG00000025257.1"/>
</dbReference>
<evidence type="ECO:0000313" key="3">
    <source>
        <dbReference type="Proteomes" id="UP000001038"/>
    </source>
</evidence>
<proteinExistence type="predicted"/>
<dbReference type="Proteomes" id="UP000001038">
    <property type="component" value="Chromosome 12"/>
</dbReference>
<dbReference type="InterPro" id="IPR036691">
    <property type="entry name" value="Endo/exonu/phosph_ase_sf"/>
</dbReference>
<dbReference type="Pfam" id="PF13966">
    <property type="entry name" value="zf-RVT"/>
    <property type="match status" value="1"/>
</dbReference>
<dbReference type="GeneTree" id="ENSGT00940000163737"/>
<evidence type="ECO:0000313" key="2">
    <source>
        <dbReference type="Ensembl" id="ENSORLP00000035835.1"/>
    </source>
</evidence>
<reference evidence="2" key="3">
    <citation type="submission" date="2025-09" db="UniProtKB">
        <authorList>
            <consortium name="Ensembl"/>
        </authorList>
    </citation>
    <scope>IDENTIFICATION</scope>
    <source>
        <strain evidence="2">Hd-rR</strain>
    </source>
</reference>
<evidence type="ECO:0000259" key="1">
    <source>
        <dbReference type="PROSITE" id="PS50878"/>
    </source>
</evidence>
<dbReference type="InParanoid" id="A0A3B3HVS8"/>
<reference evidence="2 3" key="1">
    <citation type="journal article" date="2007" name="Nature">
        <title>The medaka draft genome and insights into vertebrate genome evolution.</title>
        <authorList>
            <person name="Kasahara M."/>
            <person name="Naruse K."/>
            <person name="Sasaki S."/>
            <person name="Nakatani Y."/>
            <person name="Qu W."/>
            <person name="Ahsan B."/>
            <person name="Yamada T."/>
            <person name="Nagayasu Y."/>
            <person name="Doi K."/>
            <person name="Kasai Y."/>
            <person name="Jindo T."/>
            <person name="Kobayashi D."/>
            <person name="Shimada A."/>
            <person name="Toyoda A."/>
            <person name="Kuroki Y."/>
            <person name="Fujiyama A."/>
            <person name="Sasaki T."/>
            <person name="Shimizu A."/>
            <person name="Asakawa S."/>
            <person name="Shimizu N."/>
            <person name="Hashimoto S."/>
            <person name="Yang J."/>
            <person name="Lee Y."/>
            <person name="Matsushima K."/>
            <person name="Sugano S."/>
            <person name="Sakaizumi M."/>
            <person name="Narita T."/>
            <person name="Ohishi K."/>
            <person name="Haga S."/>
            <person name="Ohta F."/>
            <person name="Nomoto H."/>
            <person name="Nogata K."/>
            <person name="Morishita T."/>
            <person name="Endo T."/>
            <person name="Shin-I T."/>
            <person name="Takeda H."/>
            <person name="Morishita S."/>
            <person name="Kohara Y."/>
        </authorList>
    </citation>
    <scope>NUCLEOTIDE SEQUENCE [LARGE SCALE GENOMIC DNA]</scope>
    <source>
        <strain evidence="2 3">Hd-rR</strain>
    </source>
</reference>
<sequence>MSLSIISLNARGLRNNVKRKAIFLFCKQFNSDFCFIQESHSTEQDKSFWRSQWGNDVWMSHGTERAAGVCILKNRFNGKVLLSDSDKDGHYIFMILEVAHSVFILVNVYGFNSRTENNLLFNRLETRLLHWLSKYPKSFIIFGGDFNTVFDNSMDRWTPRSPDSNSPIKLFAQNLDLIDSWRDSHPNQRAYTWCNKSQTRHSRIDFWLTSKDLKNVKTDIHATPLSDHKTIHLTVPLSSSSGTKASYWKLNGTILEHLEVISETHRLIKLYWNKALAEHSFCNNWELLKYELGKFFRKYSSDLTKKRRAVETDVIQKIALLTSKPTDVLDETDKTALIDLQHKLDDIYKRKAEGAFIRSRRRWIEEGEQNSAYFFRLEKYQSNSNSVSQLNINGVISDDRSTIAKYCSDFYSKLYSSNYCSTSALTFLNTVNNITPVSEADRVCCDEVISLNEVTDAIKYLKINKSPGTDGLTAEFYKQFSDNLAPFLLKVFEESINKGALPPTLSQGLITLIPKPRKDPLSLDNWRPITLLNCDYKILALILANRIKPVLDTIIDENQSGFMQNRHISNNIRLILDVLDYSELVQDDSLILFLDFYKAFDSLEHNFIIAALNKFGFGQFFCNAVQTLYVNSNSSIKLASGTSPRFFLKRGVRQGCPLSVYLFLLSVQLLNLHIKLSPLKGLIVAEREIFISQLADDTALFLRDASQVAVAINIIQSFSKASGLTLNLNKCEILPVKNCLLTSIQGIPVKTSVTYLGIQITKDMQSRCSTNFSPIIDKTKKTLNQCLQRDLSLKGRVLLTKAEGISRLTYAAQSLQVNNTVCNTINRILYNFLWRNKTHYIRKSVILNTSDKGGLNCIDFTALNNTLKVIWIKKYLNNPTSIWNFIPHFVFSKVGGLNFLLCCNYSIPKIPLKLSNFHQQVLLAWALIYKHNFSPQSCIIWNNCNIVYKRKTLFLSNWFNNGIIFLNQLFKEPGLLYNYSEFTMQYKIPITPKEFVVVFDAVPSGLCMLFRGFYSAHPLTLHPPDVLKSPLGSFCFTSAKQLNSKIRALFQDNLVSVPSAIFYWANFTSNIDWKKVWSLPQKYFLTNKVKEISFKLLHRFYPAKHYLTKFKADINTSCTFCQKQPETCSHLFWSCEFTYRFWKNIHKFITDSIFADIQLYYKNILFGFHSFDVKDRDAFFCVNMVLFIAKFHIHKRKFSNKKPDFFVFKLELQRYLNLISASKNTKAQKTISICNSFGLLT</sequence>
<dbReference type="Bgee" id="ENSORLG00000025257">
    <property type="expression patterns" value="Expressed in blastula and 1 other cell type or tissue"/>
</dbReference>
<dbReference type="PANTHER" id="PTHR31635">
    <property type="entry name" value="REVERSE TRANSCRIPTASE DOMAIN-CONTAINING PROTEIN-RELATED"/>
    <property type="match status" value="1"/>
</dbReference>
<dbReference type="SUPFAM" id="SSF56219">
    <property type="entry name" value="DNase I-like"/>
    <property type="match status" value="1"/>
</dbReference>
<reference evidence="2" key="2">
    <citation type="submission" date="2025-08" db="UniProtKB">
        <authorList>
            <consortium name="Ensembl"/>
        </authorList>
    </citation>
    <scope>IDENTIFICATION</scope>
    <source>
        <strain evidence="2">Hd-rR</strain>
    </source>
</reference>
<dbReference type="PANTHER" id="PTHR31635:SF196">
    <property type="entry name" value="REVERSE TRANSCRIPTASE DOMAIN-CONTAINING PROTEIN-RELATED"/>
    <property type="match status" value="1"/>
</dbReference>
<name>A0A3B3HVS8_ORYLA</name>
<accession>A0A3B3HVS8</accession>
<dbReference type="Pfam" id="PF03372">
    <property type="entry name" value="Exo_endo_phos"/>
    <property type="match status" value="1"/>
</dbReference>
<dbReference type="Pfam" id="PF00078">
    <property type="entry name" value="RVT_1"/>
    <property type="match status" value="1"/>
</dbReference>
<dbReference type="CDD" id="cd09076">
    <property type="entry name" value="L1-EN"/>
    <property type="match status" value="1"/>
</dbReference>
<keyword evidence="3" id="KW-1185">Reference proteome</keyword>
<dbReference type="InterPro" id="IPR026960">
    <property type="entry name" value="RVT-Znf"/>
</dbReference>
<dbReference type="GO" id="GO:0003824">
    <property type="term" value="F:catalytic activity"/>
    <property type="evidence" value="ECO:0007669"/>
    <property type="project" value="InterPro"/>
</dbReference>
<dbReference type="InterPro" id="IPR000477">
    <property type="entry name" value="RT_dom"/>
</dbReference>
<organism evidence="2 3">
    <name type="scientific">Oryzias latipes</name>
    <name type="common">Japanese rice fish</name>
    <name type="synonym">Japanese killifish</name>
    <dbReference type="NCBI Taxonomy" id="8090"/>
    <lineage>
        <taxon>Eukaryota</taxon>
        <taxon>Metazoa</taxon>
        <taxon>Chordata</taxon>
        <taxon>Craniata</taxon>
        <taxon>Vertebrata</taxon>
        <taxon>Euteleostomi</taxon>
        <taxon>Actinopterygii</taxon>
        <taxon>Neopterygii</taxon>
        <taxon>Teleostei</taxon>
        <taxon>Neoteleostei</taxon>
        <taxon>Acanthomorphata</taxon>
        <taxon>Ovalentaria</taxon>
        <taxon>Atherinomorphae</taxon>
        <taxon>Beloniformes</taxon>
        <taxon>Adrianichthyidae</taxon>
        <taxon>Oryziinae</taxon>
        <taxon>Oryzias</taxon>
    </lineage>
</organism>